<dbReference type="GO" id="GO:0017004">
    <property type="term" value="P:cytochrome complex assembly"/>
    <property type="evidence" value="ECO:0007669"/>
    <property type="project" value="UniProtKB-KW"/>
</dbReference>
<keyword evidence="6" id="KW-0735">Signal-anchor</keyword>
<evidence type="ECO:0000256" key="10">
    <source>
        <dbReference type="SAM" id="Phobius"/>
    </source>
</evidence>
<gene>
    <name evidence="11" type="ORF">FHQ18_02785</name>
</gene>
<dbReference type="InterPro" id="IPR036127">
    <property type="entry name" value="CcmE-like_sf"/>
</dbReference>
<evidence type="ECO:0000256" key="3">
    <source>
        <dbReference type="ARBA" id="ARBA00022692"/>
    </source>
</evidence>
<keyword evidence="9 10" id="KW-0472">Membrane</keyword>
<keyword evidence="4" id="KW-0479">Metal-binding</keyword>
<evidence type="ECO:0000256" key="2">
    <source>
        <dbReference type="ARBA" id="ARBA00022617"/>
    </source>
</evidence>
<proteinExistence type="predicted"/>
<feature type="transmembrane region" description="Helical" evidence="10">
    <location>
        <begin position="7"/>
        <end position="26"/>
    </location>
</feature>
<evidence type="ECO:0000256" key="8">
    <source>
        <dbReference type="ARBA" id="ARBA00023004"/>
    </source>
</evidence>
<dbReference type="EMBL" id="VFJB01000003">
    <property type="protein sequence ID" value="KAA0258888.1"/>
    <property type="molecule type" value="Genomic_DNA"/>
</dbReference>
<dbReference type="PANTHER" id="PTHR34128">
    <property type="entry name" value="CYTOCHROME C-TYPE BIOGENESIS PROTEIN CCME HOMOLOG, MITOCHONDRIAL"/>
    <property type="match status" value="1"/>
</dbReference>
<dbReference type="AlphaFoldDB" id="A0A5A8F7B9"/>
<evidence type="ECO:0000256" key="9">
    <source>
        <dbReference type="ARBA" id="ARBA00023136"/>
    </source>
</evidence>
<dbReference type="RefSeq" id="WP_149265648.1">
    <property type="nucleotide sequence ID" value="NZ_VFJB01000003.1"/>
</dbReference>
<organism evidence="11 12">
    <name type="scientific">Deferribacter autotrophicus</name>
    <dbReference type="NCBI Taxonomy" id="500465"/>
    <lineage>
        <taxon>Bacteria</taxon>
        <taxon>Pseudomonadati</taxon>
        <taxon>Deferribacterota</taxon>
        <taxon>Deferribacteres</taxon>
        <taxon>Deferribacterales</taxon>
        <taxon>Deferribacteraceae</taxon>
        <taxon>Deferribacter</taxon>
    </lineage>
</organism>
<accession>A0A5A8F7B9</accession>
<evidence type="ECO:0000256" key="1">
    <source>
        <dbReference type="ARBA" id="ARBA00004370"/>
    </source>
</evidence>
<evidence type="ECO:0000313" key="11">
    <source>
        <dbReference type="EMBL" id="KAA0258888.1"/>
    </source>
</evidence>
<comment type="subcellular location">
    <subcellularLocation>
        <location evidence="1">Membrane</location>
    </subcellularLocation>
</comment>
<evidence type="ECO:0000256" key="4">
    <source>
        <dbReference type="ARBA" id="ARBA00022723"/>
    </source>
</evidence>
<keyword evidence="2" id="KW-0349">Heme</keyword>
<dbReference type="InterPro" id="IPR004329">
    <property type="entry name" value="CcmE"/>
</dbReference>
<dbReference type="Proteomes" id="UP000322876">
    <property type="component" value="Unassembled WGS sequence"/>
</dbReference>
<dbReference type="GO" id="GO:0046872">
    <property type="term" value="F:metal ion binding"/>
    <property type="evidence" value="ECO:0007669"/>
    <property type="project" value="UniProtKB-KW"/>
</dbReference>
<dbReference type="PANTHER" id="PTHR34128:SF2">
    <property type="entry name" value="CYTOCHROME C-TYPE BIOGENESIS PROTEIN CCME HOMOLOG, MITOCHONDRIAL"/>
    <property type="match status" value="1"/>
</dbReference>
<sequence length="134" mass="14974">MKKSLKIIIPGLIILAVITYLIFTSFKDTGVYYLEVSELMKNPSQYYGKGLRVSGLVETGSVTKKAIEKYLEFNLVDDSGAKLRVVYKGIIPDAFKEDVGVIVEGKLDKSNIFRAKTLLAKCPSKYEAEVKEEN</sequence>
<dbReference type="GO" id="GO:0020037">
    <property type="term" value="F:heme binding"/>
    <property type="evidence" value="ECO:0007669"/>
    <property type="project" value="InterPro"/>
</dbReference>
<protein>
    <submittedName>
        <fullName evidence="11">Cytochrome c maturation protein CcmE</fullName>
    </submittedName>
</protein>
<keyword evidence="5" id="KW-0201">Cytochrome c-type biogenesis</keyword>
<dbReference type="Gene3D" id="2.40.50.140">
    <property type="entry name" value="Nucleic acid-binding proteins"/>
    <property type="match status" value="1"/>
</dbReference>
<dbReference type="GO" id="GO:0005886">
    <property type="term" value="C:plasma membrane"/>
    <property type="evidence" value="ECO:0007669"/>
    <property type="project" value="InterPro"/>
</dbReference>
<keyword evidence="8" id="KW-0408">Iron</keyword>
<name>A0A5A8F7B9_9BACT</name>
<evidence type="ECO:0000256" key="6">
    <source>
        <dbReference type="ARBA" id="ARBA00022968"/>
    </source>
</evidence>
<reference evidence="11 12" key="1">
    <citation type="submission" date="2019-06" db="EMBL/GenBank/DDBJ databases">
        <title>Genomic insights into carbon and energy metabolism of Deferribacter autotrophicus revealed new metabolic traits in the phylum Deferribacteres.</title>
        <authorList>
            <person name="Slobodkin A.I."/>
            <person name="Slobodkina G.B."/>
            <person name="Allioux M."/>
            <person name="Alain K."/>
            <person name="Jebbar M."/>
            <person name="Shadrin V."/>
            <person name="Kublanov I.V."/>
            <person name="Toshchakov S.V."/>
            <person name="Bonch-Osmolovskaya E.A."/>
        </authorList>
    </citation>
    <scope>NUCLEOTIDE SEQUENCE [LARGE SCALE GENOMIC DNA]</scope>
    <source>
        <strain evidence="11 12">SL50</strain>
    </source>
</reference>
<dbReference type="SUPFAM" id="SSF82093">
    <property type="entry name" value="Heme chaperone CcmE"/>
    <property type="match status" value="1"/>
</dbReference>
<evidence type="ECO:0000256" key="5">
    <source>
        <dbReference type="ARBA" id="ARBA00022748"/>
    </source>
</evidence>
<comment type="caution">
    <text evidence="11">The sequence shown here is derived from an EMBL/GenBank/DDBJ whole genome shotgun (WGS) entry which is preliminary data.</text>
</comment>
<dbReference type="Pfam" id="PF03100">
    <property type="entry name" value="CcmE"/>
    <property type="match status" value="1"/>
</dbReference>
<keyword evidence="7 10" id="KW-1133">Transmembrane helix</keyword>
<dbReference type="GO" id="GO:0017003">
    <property type="term" value="P:protein-heme linkage"/>
    <property type="evidence" value="ECO:0007669"/>
    <property type="project" value="InterPro"/>
</dbReference>
<dbReference type="InterPro" id="IPR012340">
    <property type="entry name" value="NA-bd_OB-fold"/>
</dbReference>
<dbReference type="OrthoDB" id="9794828at2"/>
<keyword evidence="3 10" id="KW-0812">Transmembrane</keyword>
<evidence type="ECO:0000256" key="7">
    <source>
        <dbReference type="ARBA" id="ARBA00022989"/>
    </source>
</evidence>
<keyword evidence="12" id="KW-1185">Reference proteome</keyword>
<evidence type="ECO:0000313" key="12">
    <source>
        <dbReference type="Proteomes" id="UP000322876"/>
    </source>
</evidence>